<organism evidence="1 2">
    <name type="scientific">Microseira wollei NIES-4236</name>
    <dbReference type="NCBI Taxonomy" id="2530354"/>
    <lineage>
        <taxon>Bacteria</taxon>
        <taxon>Bacillati</taxon>
        <taxon>Cyanobacteriota</taxon>
        <taxon>Cyanophyceae</taxon>
        <taxon>Oscillatoriophycideae</taxon>
        <taxon>Aerosakkonematales</taxon>
        <taxon>Aerosakkonemataceae</taxon>
        <taxon>Microseira</taxon>
    </lineage>
</organism>
<accession>A0AAV3XED3</accession>
<proteinExistence type="predicted"/>
<name>A0AAV3XED3_9CYAN</name>
<sequence>MGTQTDMISCCASKLHIIQLGNKPSNPLRVWCVPFRVSLNQQFKCVLAYYLILLLLCQKLDPRLLREVGYLNLILKLAAAKH</sequence>
<dbReference type="EMBL" id="BLAY01000094">
    <property type="protein sequence ID" value="GET40593.1"/>
    <property type="molecule type" value="Genomic_DNA"/>
</dbReference>
<keyword evidence="2" id="KW-1185">Reference proteome</keyword>
<dbReference type="Proteomes" id="UP001050975">
    <property type="component" value="Unassembled WGS sequence"/>
</dbReference>
<reference evidence="1" key="1">
    <citation type="submission" date="2019-10" db="EMBL/GenBank/DDBJ databases">
        <title>Draft genome sequece of Microseira wollei NIES-4236.</title>
        <authorList>
            <person name="Yamaguchi H."/>
            <person name="Suzuki S."/>
            <person name="Kawachi M."/>
        </authorList>
    </citation>
    <scope>NUCLEOTIDE SEQUENCE</scope>
    <source>
        <strain evidence="1">NIES-4236</strain>
    </source>
</reference>
<comment type="caution">
    <text evidence="1">The sequence shown here is derived from an EMBL/GenBank/DDBJ whole genome shotgun (WGS) entry which is preliminary data.</text>
</comment>
<protein>
    <submittedName>
        <fullName evidence="1">Uncharacterized protein</fullName>
    </submittedName>
</protein>
<gene>
    <name evidence="1" type="ORF">MiSe_54030</name>
</gene>
<evidence type="ECO:0000313" key="1">
    <source>
        <dbReference type="EMBL" id="GET40593.1"/>
    </source>
</evidence>
<evidence type="ECO:0000313" key="2">
    <source>
        <dbReference type="Proteomes" id="UP001050975"/>
    </source>
</evidence>
<dbReference type="AlphaFoldDB" id="A0AAV3XED3"/>